<evidence type="ECO:0000256" key="5">
    <source>
        <dbReference type="ARBA" id="ARBA00023136"/>
    </source>
</evidence>
<evidence type="ECO:0008006" key="10">
    <source>
        <dbReference type="Google" id="ProtNLM"/>
    </source>
</evidence>
<proteinExistence type="predicted"/>
<name>A0A6S7DLT8_9BURK</name>
<dbReference type="EMBL" id="CADILD010000001">
    <property type="protein sequence ID" value="CAB3819266.1"/>
    <property type="molecule type" value="Genomic_DNA"/>
</dbReference>
<dbReference type="RefSeq" id="WP_175127373.1">
    <property type="nucleotide sequence ID" value="NZ_CADILD010000001.1"/>
</dbReference>
<feature type="transmembrane region" description="Helical" evidence="7">
    <location>
        <begin position="245"/>
        <end position="270"/>
    </location>
</feature>
<feature type="transmembrane region" description="Helical" evidence="7">
    <location>
        <begin position="291"/>
        <end position="313"/>
    </location>
</feature>
<evidence type="ECO:0000313" key="9">
    <source>
        <dbReference type="Proteomes" id="UP000494105"/>
    </source>
</evidence>
<feature type="transmembrane region" description="Helical" evidence="7">
    <location>
        <begin position="204"/>
        <end position="225"/>
    </location>
</feature>
<feature type="transmembrane region" description="Helical" evidence="7">
    <location>
        <begin position="158"/>
        <end position="177"/>
    </location>
</feature>
<dbReference type="CDD" id="cd06581">
    <property type="entry name" value="TM_PBP1_LivM_like"/>
    <property type="match status" value="1"/>
</dbReference>
<organism evidence="8 9">
    <name type="scientific">Achromobacter piechaudii</name>
    <dbReference type="NCBI Taxonomy" id="72556"/>
    <lineage>
        <taxon>Bacteria</taxon>
        <taxon>Pseudomonadati</taxon>
        <taxon>Pseudomonadota</taxon>
        <taxon>Betaproteobacteria</taxon>
        <taxon>Burkholderiales</taxon>
        <taxon>Alcaligenaceae</taxon>
        <taxon>Achromobacter</taxon>
    </lineage>
</organism>
<comment type="subcellular location">
    <subcellularLocation>
        <location evidence="1">Cell membrane</location>
        <topology evidence="1">Multi-pass membrane protein</topology>
    </subcellularLocation>
</comment>
<keyword evidence="5 7" id="KW-0472">Membrane</keyword>
<dbReference type="GO" id="GO:0005886">
    <property type="term" value="C:plasma membrane"/>
    <property type="evidence" value="ECO:0007669"/>
    <property type="project" value="UniProtKB-SubCell"/>
</dbReference>
<evidence type="ECO:0000256" key="7">
    <source>
        <dbReference type="SAM" id="Phobius"/>
    </source>
</evidence>
<evidence type="ECO:0000313" key="8">
    <source>
        <dbReference type="EMBL" id="CAB3819266.1"/>
    </source>
</evidence>
<protein>
    <recommendedName>
        <fullName evidence="10">Branched-chain amino acid ABC transporter permease</fullName>
    </recommendedName>
</protein>
<evidence type="ECO:0000256" key="4">
    <source>
        <dbReference type="ARBA" id="ARBA00022989"/>
    </source>
</evidence>
<evidence type="ECO:0000256" key="1">
    <source>
        <dbReference type="ARBA" id="ARBA00004651"/>
    </source>
</evidence>
<dbReference type="Proteomes" id="UP000494105">
    <property type="component" value="Unassembled WGS sequence"/>
</dbReference>
<keyword evidence="2" id="KW-1003">Cell membrane</keyword>
<dbReference type="PANTHER" id="PTHR30482:SF17">
    <property type="entry name" value="ABC TRANSPORTER ATP-BINDING PROTEIN"/>
    <property type="match status" value="1"/>
</dbReference>
<evidence type="ECO:0000256" key="2">
    <source>
        <dbReference type="ARBA" id="ARBA00022475"/>
    </source>
</evidence>
<keyword evidence="3 7" id="KW-0812">Transmembrane</keyword>
<feature type="compositionally biased region" description="Low complexity" evidence="6">
    <location>
        <begin position="342"/>
        <end position="356"/>
    </location>
</feature>
<dbReference type="AlphaFoldDB" id="A0A6S7DLT8"/>
<feature type="region of interest" description="Disordered" evidence="6">
    <location>
        <begin position="317"/>
        <end position="383"/>
    </location>
</feature>
<accession>A0A6S7DLT8</accession>
<feature type="compositionally biased region" description="Polar residues" evidence="6">
    <location>
        <begin position="357"/>
        <end position="383"/>
    </location>
</feature>
<evidence type="ECO:0000256" key="6">
    <source>
        <dbReference type="SAM" id="MobiDB-lite"/>
    </source>
</evidence>
<keyword evidence="4 7" id="KW-1133">Transmembrane helix</keyword>
<dbReference type="InterPro" id="IPR043428">
    <property type="entry name" value="LivM-like"/>
</dbReference>
<reference evidence="8 9" key="1">
    <citation type="submission" date="2020-04" db="EMBL/GenBank/DDBJ databases">
        <authorList>
            <person name="De Canck E."/>
        </authorList>
    </citation>
    <scope>NUCLEOTIDE SEQUENCE [LARGE SCALE GENOMIC DNA]</scope>
    <source>
        <strain evidence="8 9">LMG 1861</strain>
    </source>
</reference>
<dbReference type="InterPro" id="IPR001851">
    <property type="entry name" value="ABC_transp_permease"/>
</dbReference>
<sequence>MQKFLPIATLLALAAFAFSGSDYYTGLAIKVMIYAIFALSLQLLVGGAGLVSLGHAAFFGIGAYVAALLSPESAAASLWWLLPAALLAAALYALATGALALRTRGVYFIMVTLAFSQMAYYVFHDTKVGGGSDGIYLYFRPELAVGGWVPFDLGNATTFYFFVLACLALAWGFLALLRRSPFGAALAGIRINEQRMRAAGYSTYPYKLTAYVVGATLASLAGFLFALKDGFVTPELLAWEQSGLVLLMVILGGMASLGGAVIGTVTLVLMQELFQSQALFGDYARHWHLPLGIAIIALVALLPNGIAGLPAQWRSRRDARRAGAQGAGGQEPNTGDPRARAARAGTSGADAASTNAPTSSAKTHGTSSKTALPPSVSTPAASR</sequence>
<feature type="transmembrane region" description="Helical" evidence="7">
    <location>
        <begin position="106"/>
        <end position="123"/>
    </location>
</feature>
<dbReference type="PANTHER" id="PTHR30482">
    <property type="entry name" value="HIGH-AFFINITY BRANCHED-CHAIN AMINO ACID TRANSPORT SYSTEM PERMEASE"/>
    <property type="match status" value="1"/>
</dbReference>
<evidence type="ECO:0000256" key="3">
    <source>
        <dbReference type="ARBA" id="ARBA00022692"/>
    </source>
</evidence>
<gene>
    <name evidence="8" type="ORF">LMG1861_00164</name>
</gene>
<feature type="transmembrane region" description="Helical" evidence="7">
    <location>
        <begin position="76"/>
        <end position="94"/>
    </location>
</feature>
<dbReference type="Pfam" id="PF02653">
    <property type="entry name" value="BPD_transp_2"/>
    <property type="match status" value="1"/>
</dbReference>
<dbReference type="GO" id="GO:0015658">
    <property type="term" value="F:branched-chain amino acid transmembrane transporter activity"/>
    <property type="evidence" value="ECO:0007669"/>
    <property type="project" value="InterPro"/>
</dbReference>